<name>A0AAV0H3P3_9ROSI</name>
<keyword evidence="3" id="KW-1185">Reference proteome</keyword>
<sequence>MDDYQARIRQQPALPGSCRGVLSASCGAGVQ</sequence>
<evidence type="ECO:0000313" key="2">
    <source>
        <dbReference type="EMBL" id="CAI0379988.1"/>
    </source>
</evidence>
<dbReference type="EMBL" id="CAMGYJ010000002">
    <property type="protein sequence ID" value="CAI0379988.1"/>
    <property type="molecule type" value="Genomic_DNA"/>
</dbReference>
<dbReference type="Proteomes" id="UP001154282">
    <property type="component" value="Unassembled WGS sequence"/>
</dbReference>
<comment type="caution">
    <text evidence="1">The sequence shown here is derived from an EMBL/GenBank/DDBJ whole genome shotgun (WGS) entry which is preliminary data.</text>
</comment>
<evidence type="ECO:0000313" key="1">
    <source>
        <dbReference type="EMBL" id="CAI0379911.1"/>
    </source>
</evidence>
<protein>
    <submittedName>
        <fullName evidence="1">Uncharacterized protein</fullName>
    </submittedName>
</protein>
<accession>A0AAV0H3P3</accession>
<reference evidence="1" key="1">
    <citation type="submission" date="2022-08" db="EMBL/GenBank/DDBJ databases">
        <authorList>
            <person name="Gutierrez-Valencia J."/>
        </authorList>
    </citation>
    <scope>NUCLEOTIDE SEQUENCE</scope>
</reference>
<evidence type="ECO:0000313" key="3">
    <source>
        <dbReference type="Proteomes" id="UP001154282"/>
    </source>
</evidence>
<organism evidence="1 3">
    <name type="scientific">Linum tenue</name>
    <dbReference type="NCBI Taxonomy" id="586396"/>
    <lineage>
        <taxon>Eukaryota</taxon>
        <taxon>Viridiplantae</taxon>
        <taxon>Streptophyta</taxon>
        <taxon>Embryophyta</taxon>
        <taxon>Tracheophyta</taxon>
        <taxon>Spermatophyta</taxon>
        <taxon>Magnoliopsida</taxon>
        <taxon>eudicotyledons</taxon>
        <taxon>Gunneridae</taxon>
        <taxon>Pentapetalae</taxon>
        <taxon>rosids</taxon>
        <taxon>fabids</taxon>
        <taxon>Malpighiales</taxon>
        <taxon>Linaceae</taxon>
        <taxon>Linum</taxon>
    </lineage>
</organism>
<proteinExistence type="predicted"/>
<dbReference type="AlphaFoldDB" id="A0AAV0H3P3"/>
<gene>
    <name evidence="1" type="ORF">LITE_LOCUS2450</name>
    <name evidence="2" type="ORF">LITE_LOCUS2484</name>
</gene>
<dbReference type="EMBL" id="CAMGYJ010000002">
    <property type="protein sequence ID" value="CAI0379911.1"/>
    <property type="molecule type" value="Genomic_DNA"/>
</dbReference>